<dbReference type="PANTHER" id="PTHR22683:SF1">
    <property type="entry name" value="TYPE VII SECRETION SYSTEM PROTEIN ESSC"/>
    <property type="match status" value="1"/>
</dbReference>
<keyword evidence="4" id="KW-1133">Transmembrane helix</keyword>
<dbReference type="HOGENOM" id="CLU_031357_0_0_11"/>
<comment type="caution">
    <text evidence="6">The sequence shown here is derived from an EMBL/GenBank/DDBJ whole genome shotgun (WGS) entry which is preliminary data.</text>
</comment>
<dbReference type="PROSITE" id="PS50901">
    <property type="entry name" value="FTSK"/>
    <property type="match status" value="1"/>
</dbReference>
<dbReference type="PANTHER" id="PTHR22683">
    <property type="entry name" value="SPORULATION PROTEIN RELATED"/>
    <property type="match status" value="1"/>
</dbReference>
<dbReference type="Pfam" id="PF01580">
    <property type="entry name" value="FtsK_SpoIIIE"/>
    <property type="match status" value="1"/>
</dbReference>
<gene>
    <name evidence="6" type="ORF">HMPREF9020_00606</name>
</gene>
<sequence length="670" mass="73659">MSLAPTAAAMAGQAIMMAAMIAARQYLYLAFLLPGLISSIVLTIVFIIRWRLQTHGQTQNYQENTDNLPSTSFSGKTATALPAPDACLNPMDYIRPQELGHYLAAEKFSSLYPHGTGWKSIVSQWLKPKKGETLQIPIGYTLHAEVTQHSPHPTESAQPSLQERSPTFIPRIYTLDLLSQGPHALIGGTTGSGKSVFLETWCLSMACTYPPERLLFVFLDFKGGATFRQLQKIPHCVGSVSDLNLAHALRALLSLEREIKRRESLVHSYGVDNINRLPHPPAHLLVVIDEFHAIKELLPDYIPRLVSVAALGRSLGIHLIACTQNPLGQVNGDMKANLSLHICFRVRDSLQSLELLDAPFAALLHPEDQGIGFLHDGAQCLPFRAAQCTHPDQFITSVQTAYAFICAAGKNTGKNAGKGGSEPDQPVLFSPPLPEILAAPTKKSGKTLPIGTKRNRIYMGLRDDGITTSDWFLDLEGQNIAIVVPHGYGKTETLKIICQAYERLRDPCPTTLSSDEPVQSHESLPVENTRSIAARLAICDNCDPYLDPLAAYSAGFPADAPSDNSFAEQNAQDKENVLVLSSRHQFQTALTDRKITVFYTVSDPRNVRYPENCDAKIIFPTLDRTTDLLWGLPTDLLNDASFSGRRIPGRGIYCGPESYIFQTYAPSFDT</sequence>
<evidence type="ECO:0000313" key="6">
    <source>
        <dbReference type="EMBL" id="EFG26975.2"/>
    </source>
</evidence>
<accession>W5IIW7</accession>
<feature type="transmembrane region" description="Helical" evidence="4">
    <location>
        <begin position="26"/>
        <end position="50"/>
    </location>
</feature>
<proteinExistence type="predicted"/>
<protein>
    <recommendedName>
        <fullName evidence="5">FtsK domain-containing protein</fullName>
    </recommendedName>
</protein>
<evidence type="ECO:0000256" key="4">
    <source>
        <dbReference type="SAM" id="Phobius"/>
    </source>
</evidence>
<dbReference type="InterPro" id="IPR002543">
    <property type="entry name" value="FtsK_dom"/>
</dbReference>
<keyword evidence="7" id="KW-1185">Reference proteome</keyword>
<keyword evidence="4" id="KW-0472">Membrane</keyword>
<keyword evidence="4" id="KW-0812">Transmembrane</keyword>
<dbReference type="InterPro" id="IPR050206">
    <property type="entry name" value="FtsK/SpoIIIE/SftA"/>
</dbReference>
<dbReference type="CDD" id="cd01127">
    <property type="entry name" value="TrwB_TraG_TraD_VirD4"/>
    <property type="match status" value="1"/>
</dbReference>
<evidence type="ECO:0000256" key="1">
    <source>
        <dbReference type="ARBA" id="ARBA00022741"/>
    </source>
</evidence>
<dbReference type="Proteomes" id="UP000005777">
    <property type="component" value="Unassembled WGS sequence"/>
</dbReference>
<dbReference type="AlphaFoldDB" id="W5IIW7"/>
<reference evidence="6 7" key="1">
    <citation type="submission" date="2012-01" db="EMBL/GenBank/DDBJ databases">
        <title>The Genome Sequence of Scardovia inopinata F0304.</title>
        <authorList>
            <consortium name="The Broad Institute Genome Sequencing Platform"/>
            <person name="Earl A."/>
            <person name="Ward D."/>
            <person name="Feldgarden M."/>
            <person name="Gevers D."/>
            <person name="Izard J."/>
            <person name="Baranova O.V."/>
            <person name="Blanton J.M."/>
            <person name="Tanner A.C."/>
            <person name="Dewhirst F.E."/>
            <person name="Young S.K."/>
            <person name="Zeng Q."/>
            <person name="Gargeya S."/>
            <person name="Fitzgerald M."/>
            <person name="Haas B."/>
            <person name="Abouelleil A."/>
            <person name="Alvarado L."/>
            <person name="Arachchi H.M."/>
            <person name="Berlin A."/>
            <person name="Chapman S.B."/>
            <person name="Gearin G."/>
            <person name="Goldberg J."/>
            <person name="Griggs A."/>
            <person name="Gujja S."/>
            <person name="Hansen M."/>
            <person name="Heiman D."/>
            <person name="Howarth C."/>
            <person name="Larimer J."/>
            <person name="Lui A."/>
            <person name="MacDonald P.J."/>
            <person name="McCowen C."/>
            <person name="Montmayeur A."/>
            <person name="Murphy C."/>
            <person name="Neiman D."/>
            <person name="Pearson M."/>
            <person name="Priest M."/>
            <person name="Roberts A."/>
            <person name="Saif S."/>
            <person name="Shea T."/>
            <person name="Sisk P."/>
            <person name="Stolte C."/>
            <person name="Sykes S."/>
            <person name="Wortman J."/>
            <person name="Nusbaum C."/>
            <person name="Birren B."/>
        </authorList>
    </citation>
    <scope>NUCLEOTIDE SEQUENCE [LARGE SCALE GENOMIC DNA]</scope>
    <source>
        <strain evidence="6 7">F0304</strain>
    </source>
</reference>
<keyword evidence="2 3" id="KW-0067">ATP-binding</keyword>
<evidence type="ECO:0000256" key="3">
    <source>
        <dbReference type="PROSITE-ProRule" id="PRU00289"/>
    </source>
</evidence>
<dbReference type="GO" id="GO:0003677">
    <property type="term" value="F:DNA binding"/>
    <property type="evidence" value="ECO:0007669"/>
    <property type="project" value="InterPro"/>
</dbReference>
<dbReference type="SUPFAM" id="SSF52540">
    <property type="entry name" value="P-loop containing nucleoside triphosphate hydrolases"/>
    <property type="match status" value="1"/>
</dbReference>
<name>W5IIW7_SCAIO</name>
<keyword evidence="1 3" id="KW-0547">Nucleotide-binding</keyword>
<dbReference type="InterPro" id="IPR027417">
    <property type="entry name" value="P-loop_NTPase"/>
</dbReference>
<evidence type="ECO:0000259" key="5">
    <source>
        <dbReference type="PROSITE" id="PS50901"/>
    </source>
</evidence>
<dbReference type="eggNOG" id="COG1674">
    <property type="taxonomic scope" value="Bacteria"/>
</dbReference>
<feature type="domain" description="FtsK" evidence="5">
    <location>
        <begin position="164"/>
        <end position="353"/>
    </location>
</feature>
<organism evidence="6 7">
    <name type="scientific">Scardovia inopinata F0304</name>
    <dbReference type="NCBI Taxonomy" id="641146"/>
    <lineage>
        <taxon>Bacteria</taxon>
        <taxon>Bacillati</taxon>
        <taxon>Actinomycetota</taxon>
        <taxon>Actinomycetes</taxon>
        <taxon>Bifidobacteriales</taxon>
        <taxon>Bifidobacteriaceae</taxon>
        <taxon>Scardovia</taxon>
    </lineage>
</organism>
<dbReference type="GO" id="GO:0005524">
    <property type="term" value="F:ATP binding"/>
    <property type="evidence" value="ECO:0007669"/>
    <property type="project" value="UniProtKB-UniRule"/>
</dbReference>
<feature type="binding site" evidence="3">
    <location>
        <begin position="188"/>
        <end position="195"/>
    </location>
    <ligand>
        <name>ATP</name>
        <dbReference type="ChEBI" id="CHEBI:30616"/>
    </ligand>
</feature>
<dbReference type="EMBL" id="ADCX01000003">
    <property type="protein sequence ID" value="EFG26975.2"/>
    <property type="molecule type" value="Genomic_DNA"/>
</dbReference>
<evidence type="ECO:0000256" key="2">
    <source>
        <dbReference type="ARBA" id="ARBA00022840"/>
    </source>
</evidence>
<dbReference type="Gene3D" id="3.40.50.300">
    <property type="entry name" value="P-loop containing nucleotide triphosphate hydrolases"/>
    <property type="match status" value="1"/>
</dbReference>
<evidence type="ECO:0000313" key="7">
    <source>
        <dbReference type="Proteomes" id="UP000005777"/>
    </source>
</evidence>